<dbReference type="Gene3D" id="3.20.110.10">
    <property type="entry name" value="Glycoside hydrolase 38, N terminal domain"/>
    <property type="match status" value="1"/>
</dbReference>
<dbReference type="PANTHER" id="PTHR11607">
    <property type="entry name" value="ALPHA-MANNOSIDASE"/>
    <property type="match status" value="1"/>
</dbReference>
<feature type="domain" description="Glycoside hydrolase family 38 N-terminal" evidence="2">
    <location>
        <begin position="122"/>
        <end position="240"/>
    </location>
</feature>
<dbReference type="InterPro" id="IPR000602">
    <property type="entry name" value="Glyco_hydro_38_N"/>
</dbReference>
<dbReference type="Proteomes" id="UP001164746">
    <property type="component" value="Chromosome 9"/>
</dbReference>
<evidence type="ECO:0000313" key="4">
    <source>
        <dbReference type="Proteomes" id="UP001164746"/>
    </source>
</evidence>
<keyword evidence="1" id="KW-0472">Membrane</keyword>
<dbReference type="SUPFAM" id="SSF88713">
    <property type="entry name" value="Glycoside hydrolase/deacetylase"/>
    <property type="match status" value="1"/>
</dbReference>
<name>A0ABY7EZI1_MYAAR</name>
<dbReference type="InterPro" id="IPR011330">
    <property type="entry name" value="Glyco_hydro/deAcase_b/a-brl"/>
</dbReference>
<feature type="transmembrane region" description="Helical" evidence="1">
    <location>
        <begin position="7"/>
        <end position="29"/>
    </location>
</feature>
<accession>A0ABY7EZI1</accession>
<dbReference type="EMBL" id="CP111020">
    <property type="protein sequence ID" value="WAR13898.1"/>
    <property type="molecule type" value="Genomic_DNA"/>
</dbReference>
<keyword evidence="4" id="KW-1185">Reference proteome</keyword>
<proteinExistence type="predicted"/>
<protein>
    <submittedName>
        <fullName evidence="3">MA2A2-like protein</fullName>
    </submittedName>
</protein>
<evidence type="ECO:0000313" key="3">
    <source>
        <dbReference type="EMBL" id="WAR13898.1"/>
    </source>
</evidence>
<evidence type="ECO:0000259" key="2">
    <source>
        <dbReference type="Pfam" id="PF01074"/>
    </source>
</evidence>
<gene>
    <name evidence="3" type="ORF">MAR_004003</name>
</gene>
<keyword evidence="1" id="KW-1133">Transmembrane helix</keyword>
<dbReference type="Pfam" id="PF01074">
    <property type="entry name" value="Glyco_hydro_38N"/>
    <property type="match status" value="1"/>
</dbReference>
<evidence type="ECO:0000256" key="1">
    <source>
        <dbReference type="SAM" id="Phobius"/>
    </source>
</evidence>
<dbReference type="InterPro" id="IPR027291">
    <property type="entry name" value="Glyco_hydro_38_N_sf"/>
</dbReference>
<dbReference type="PANTHER" id="PTHR11607:SF3">
    <property type="entry name" value="LYSOSOMAL ALPHA-MANNOSIDASE"/>
    <property type="match status" value="1"/>
</dbReference>
<sequence>MSFRRNSVIVLGFLLVFTIGIQLYVNFFYRSVQYTAHYFNIKKVTGIHNDIDRLKNKDDVRKDSNIHIRANEFMNRLNSQNAIDSENLSWLTGNIETKVNAQIQPLPNVSRNGGFEDNDCLQVYVFFHSHNDAGYVKTYREYYNEFTRHILDLLTKKMNEFRDATFVWTEICFLQEWWEDQTAATRELLKQLVKEGRLEISPGGWVVADEASVPYTAYLDQLSEGRNWVKRNIGTLSDISLGLDQVLCICIEYCIWINI</sequence>
<organism evidence="3 4">
    <name type="scientific">Mya arenaria</name>
    <name type="common">Soft-shell clam</name>
    <dbReference type="NCBI Taxonomy" id="6604"/>
    <lineage>
        <taxon>Eukaryota</taxon>
        <taxon>Metazoa</taxon>
        <taxon>Spiralia</taxon>
        <taxon>Lophotrochozoa</taxon>
        <taxon>Mollusca</taxon>
        <taxon>Bivalvia</taxon>
        <taxon>Autobranchia</taxon>
        <taxon>Heteroconchia</taxon>
        <taxon>Euheterodonta</taxon>
        <taxon>Imparidentia</taxon>
        <taxon>Neoheterodontei</taxon>
        <taxon>Myida</taxon>
        <taxon>Myoidea</taxon>
        <taxon>Myidae</taxon>
        <taxon>Mya</taxon>
    </lineage>
</organism>
<reference evidence="3" key="1">
    <citation type="submission" date="2022-11" db="EMBL/GenBank/DDBJ databases">
        <title>Centuries of genome instability and evolution in soft-shell clam transmissible cancer (bioRxiv).</title>
        <authorList>
            <person name="Hart S.F.M."/>
            <person name="Yonemitsu M.A."/>
            <person name="Giersch R.M."/>
            <person name="Beal B.F."/>
            <person name="Arriagada G."/>
            <person name="Davis B.W."/>
            <person name="Ostrander E.A."/>
            <person name="Goff S.P."/>
            <person name="Metzger M.J."/>
        </authorList>
    </citation>
    <scope>NUCLEOTIDE SEQUENCE</scope>
    <source>
        <strain evidence="3">MELC-2E11</strain>
        <tissue evidence="3">Siphon/mantle</tissue>
    </source>
</reference>
<dbReference type="InterPro" id="IPR050843">
    <property type="entry name" value="Glycosyl_Hydrlase_38"/>
</dbReference>
<keyword evidence="1" id="KW-0812">Transmembrane</keyword>